<dbReference type="AlphaFoldDB" id="D8LRX4"/>
<accession>D8LRX4</accession>
<dbReference type="PROSITE" id="PS01159">
    <property type="entry name" value="WW_DOMAIN_1"/>
    <property type="match status" value="1"/>
</dbReference>
<name>D8LRX4_ECTSI</name>
<keyword evidence="4" id="KW-1185">Reference proteome</keyword>
<dbReference type="InterPro" id="IPR036020">
    <property type="entry name" value="WW_dom_sf"/>
</dbReference>
<dbReference type="SMART" id="SM00456">
    <property type="entry name" value="WW"/>
    <property type="match status" value="1"/>
</dbReference>
<evidence type="ECO:0000256" key="1">
    <source>
        <dbReference type="SAM" id="MobiDB-lite"/>
    </source>
</evidence>
<reference evidence="3 4" key="1">
    <citation type="journal article" date="2010" name="Nature">
        <title>The Ectocarpus genome and the independent evolution of multicellularity in brown algae.</title>
        <authorList>
            <person name="Cock J.M."/>
            <person name="Sterck L."/>
            <person name="Rouze P."/>
            <person name="Scornet D."/>
            <person name="Allen A.E."/>
            <person name="Amoutzias G."/>
            <person name="Anthouard V."/>
            <person name="Artiguenave F."/>
            <person name="Aury J.M."/>
            <person name="Badger J.H."/>
            <person name="Beszteri B."/>
            <person name="Billiau K."/>
            <person name="Bonnet E."/>
            <person name="Bothwell J.H."/>
            <person name="Bowler C."/>
            <person name="Boyen C."/>
            <person name="Brownlee C."/>
            <person name="Carrano C.J."/>
            <person name="Charrier B."/>
            <person name="Cho G.Y."/>
            <person name="Coelho S.M."/>
            <person name="Collen J."/>
            <person name="Corre E."/>
            <person name="Da Silva C."/>
            <person name="Delage L."/>
            <person name="Delaroque N."/>
            <person name="Dittami S.M."/>
            <person name="Doulbeau S."/>
            <person name="Elias M."/>
            <person name="Farnham G."/>
            <person name="Gachon C.M."/>
            <person name="Gschloessl B."/>
            <person name="Heesch S."/>
            <person name="Jabbari K."/>
            <person name="Jubin C."/>
            <person name="Kawai H."/>
            <person name="Kimura K."/>
            <person name="Kloareg B."/>
            <person name="Kupper F.C."/>
            <person name="Lang D."/>
            <person name="Le Bail A."/>
            <person name="Leblanc C."/>
            <person name="Lerouge P."/>
            <person name="Lohr M."/>
            <person name="Lopez P.J."/>
            <person name="Martens C."/>
            <person name="Maumus F."/>
            <person name="Michel G."/>
            <person name="Miranda-Saavedra D."/>
            <person name="Morales J."/>
            <person name="Moreau H."/>
            <person name="Motomura T."/>
            <person name="Nagasato C."/>
            <person name="Napoli C.A."/>
            <person name="Nelson D.R."/>
            <person name="Nyvall-Collen P."/>
            <person name="Peters A.F."/>
            <person name="Pommier C."/>
            <person name="Potin P."/>
            <person name="Poulain J."/>
            <person name="Quesneville H."/>
            <person name="Read B."/>
            <person name="Rensing S.A."/>
            <person name="Ritter A."/>
            <person name="Rousvoal S."/>
            <person name="Samanta M."/>
            <person name="Samson G."/>
            <person name="Schroeder D.C."/>
            <person name="Segurens B."/>
            <person name="Strittmatter M."/>
            <person name="Tonon T."/>
            <person name="Tregear J.W."/>
            <person name="Valentin K."/>
            <person name="von Dassow P."/>
            <person name="Yamagishi T."/>
            <person name="Van de Peer Y."/>
            <person name="Wincker P."/>
        </authorList>
    </citation>
    <scope>NUCLEOTIDE SEQUENCE [LARGE SCALE GENOMIC DNA]</scope>
    <source>
        <strain evidence="4">Ec32 / CCAP1310/4</strain>
    </source>
</reference>
<dbReference type="InterPro" id="IPR001202">
    <property type="entry name" value="WW_dom"/>
</dbReference>
<dbReference type="STRING" id="2880.D8LRX4"/>
<dbReference type="SUPFAM" id="SSF51045">
    <property type="entry name" value="WW domain"/>
    <property type="match status" value="1"/>
</dbReference>
<dbReference type="Pfam" id="PF00397">
    <property type="entry name" value="WW"/>
    <property type="match status" value="1"/>
</dbReference>
<gene>
    <name evidence="3" type="ORF">Esi_0007_0233</name>
</gene>
<feature type="compositionally biased region" description="Pro residues" evidence="1">
    <location>
        <begin position="34"/>
        <end position="46"/>
    </location>
</feature>
<sequence length="178" mass="18881">MNLPAGWESGTDATGRTFYMNHETRQTQWNHPADPTPESRPPPSYEPPSNGLYAEQGVVTATAVTAPQYVETVGAQPAGIQLTTCTQAGHHPQAGGVVTTQPGPGHTVIVVQEGNRNIPPNAPDGGQWKQERYCGLITWLVALFVVPFIGCCMPCCPCDERTAAGGKVVRSAATGQRS</sequence>
<dbReference type="EMBL" id="FN648926">
    <property type="protein sequence ID" value="CBN73891.1"/>
    <property type="molecule type" value="Genomic_DNA"/>
</dbReference>
<evidence type="ECO:0000259" key="2">
    <source>
        <dbReference type="PROSITE" id="PS50020"/>
    </source>
</evidence>
<dbReference type="PROSITE" id="PS50020">
    <property type="entry name" value="WW_DOMAIN_2"/>
    <property type="match status" value="1"/>
</dbReference>
<dbReference type="InParanoid" id="D8LRX4"/>
<dbReference type="OrthoDB" id="2020426at2759"/>
<dbReference type="EMBL" id="FN649731">
    <property type="protein sequence ID" value="CBN73891.1"/>
    <property type="molecule type" value="Genomic_DNA"/>
</dbReference>
<evidence type="ECO:0000313" key="3">
    <source>
        <dbReference type="EMBL" id="CBN73891.1"/>
    </source>
</evidence>
<organism evidence="3 4">
    <name type="scientific">Ectocarpus siliculosus</name>
    <name type="common">Brown alga</name>
    <name type="synonym">Conferva siliculosa</name>
    <dbReference type="NCBI Taxonomy" id="2880"/>
    <lineage>
        <taxon>Eukaryota</taxon>
        <taxon>Sar</taxon>
        <taxon>Stramenopiles</taxon>
        <taxon>Ochrophyta</taxon>
        <taxon>PX clade</taxon>
        <taxon>Phaeophyceae</taxon>
        <taxon>Ectocarpales</taxon>
        <taxon>Ectocarpaceae</taxon>
        <taxon>Ectocarpus</taxon>
    </lineage>
</organism>
<feature type="domain" description="WW" evidence="2">
    <location>
        <begin position="1"/>
        <end position="34"/>
    </location>
</feature>
<feature type="region of interest" description="Disordered" evidence="1">
    <location>
        <begin position="25"/>
        <end position="52"/>
    </location>
</feature>
<dbReference type="CDD" id="cd00201">
    <property type="entry name" value="WW"/>
    <property type="match status" value="1"/>
</dbReference>
<protein>
    <recommendedName>
        <fullName evidence="2">WW domain-containing protein</fullName>
    </recommendedName>
</protein>
<evidence type="ECO:0000313" key="4">
    <source>
        <dbReference type="Proteomes" id="UP000002630"/>
    </source>
</evidence>
<dbReference type="Proteomes" id="UP000002630">
    <property type="component" value="Linkage Group LG06"/>
</dbReference>
<dbReference type="Gene3D" id="2.20.70.10">
    <property type="match status" value="1"/>
</dbReference>
<proteinExistence type="predicted"/>